<evidence type="ECO:0000256" key="1">
    <source>
        <dbReference type="ARBA" id="ARBA00004567"/>
    </source>
</evidence>
<feature type="region of interest" description="Disordered" evidence="11">
    <location>
        <begin position="247"/>
        <end position="558"/>
    </location>
</feature>
<feature type="compositionally biased region" description="Low complexity" evidence="11">
    <location>
        <begin position="540"/>
        <end position="552"/>
    </location>
</feature>
<dbReference type="OrthoDB" id="3797628at2759"/>
<dbReference type="Gene3D" id="1.25.40.690">
    <property type="match status" value="1"/>
</dbReference>
<feature type="region of interest" description="Disordered" evidence="11">
    <location>
        <begin position="1093"/>
        <end position="1134"/>
    </location>
</feature>
<feature type="compositionally biased region" description="Low complexity" evidence="11">
    <location>
        <begin position="431"/>
        <end position="445"/>
    </location>
</feature>
<dbReference type="EMBL" id="CP000287">
    <property type="protein sequence ID" value="ADV20574.1"/>
    <property type="molecule type" value="Genomic_DNA"/>
</dbReference>
<feature type="compositionally biased region" description="Gly residues" evidence="11">
    <location>
        <begin position="419"/>
        <end position="430"/>
    </location>
</feature>
<evidence type="ECO:0000256" key="7">
    <source>
        <dbReference type="ARBA" id="ARBA00022927"/>
    </source>
</evidence>
<feature type="compositionally biased region" description="Low complexity" evidence="11">
    <location>
        <begin position="807"/>
        <end position="825"/>
    </location>
</feature>
<feature type="region of interest" description="Disordered" evidence="11">
    <location>
        <begin position="1"/>
        <end position="62"/>
    </location>
</feature>
<feature type="compositionally biased region" description="Low complexity" evidence="11">
    <location>
        <begin position="722"/>
        <end position="741"/>
    </location>
</feature>
<keyword evidence="7" id="KW-0653">Protein transport</keyword>
<dbReference type="GO" id="GO:0034398">
    <property type="term" value="P:telomere tethering at nuclear periphery"/>
    <property type="evidence" value="ECO:0007669"/>
    <property type="project" value="TreeGrafter"/>
</dbReference>
<dbReference type="PROSITE" id="PS51434">
    <property type="entry name" value="NUP_C"/>
    <property type="match status" value="1"/>
</dbReference>
<dbReference type="InterPro" id="IPR025574">
    <property type="entry name" value="Nucleoporin_FG_rpt"/>
</dbReference>
<protein>
    <submittedName>
        <fullName evidence="13">Nucleoporin nup189, putative</fullName>
    </submittedName>
</protein>
<dbReference type="Gene3D" id="1.10.10.2360">
    <property type="match status" value="1"/>
</dbReference>
<evidence type="ECO:0000256" key="2">
    <source>
        <dbReference type="ARBA" id="ARBA00008926"/>
    </source>
</evidence>
<dbReference type="GO" id="GO:0003723">
    <property type="term" value="F:RNA binding"/>
    <property type="evidence" value="ECO:0007669"/>
    <property type="project" value="TreeGrafter"/>
</dbReference>
<dbReference type="GO" id="GO:0000973">
    <property type="term" value="P:post-transcriptional tethering of RNA polymerase II gene DNA at nuclear periphery"/>
    <property type="evidence" value="ECO:0007669"/>
    <property type="project" value="TreeGrafter"/>
</dbReference>
<evidence type="ECO:0000256" key="8">
    <source>
        <dbReference type="ARBA" id="ARBA00023010"/>
    </source>
</evidence>
<dbReference type="InterPro" id="IPR021967">
    <property type="entry name" value="Nup98_C"/>
</dbReference>
<dbReference type="Pfam" id="PF13634">
    <property type="entry name" value="Nucleoporin_FG"/>
    <property type="match status" value="4"/>
</dbReference>
<dbReference type="GO" id="GO:0006606">
    <property type="term" value="P:protein import into nucleus"/>
    <property type="evidence" value="ECO:0007669"/>
    <property type="project" value="TreeGrafter"/>
</dbReference>
<dbReference type="Pfam" id="PF04096">
    <property type="entry name" value="Nucleoporin2"/>
    <property type="match status" value="1"/>
</dbReference>
<evidence type="ECO:0000256" key="11">
    <source>
        <dbReference type="SAM" id="MobiDB-lite"/>
    </source>
</evidence>
<feature type="compositionally biased region" description="Gly residues" evidence="11">
    <location>
        <begin position="446"/>
        <end position="457"/>
    </location>
</feature>
<dbReference type="MEROPS" id="S59.A07"/>
<feature type="compositionally biased region" description="Low complexity" evidence="11">
    <location>
        <begin position="495"/>
        <end position="504"/>
    </location>
</feature>
<dbReference type="HOGENOM" id="CLU_002330_0_0_1"/>
<dbReference type="FunFam" id="3.30.1610.10:FF:000003">
    <property type="entry name" value="Nucleoporin SONB, putative"/>
    <property type="match status" value="1"/>
</dbReference>
<dbReference type="Gene3D" id="3.30.1610.10">
    <property type="entry name" value="Peptidase S59, nucleoporin"/>
    <property type="match status" value="1"/>
</dbReference>
<dbReference type="GO" id="GO:0017056">
    <property type="term" value="F:structural constituent of nuclear pore"/>
    <property type="evidence" value="ECO:0007669"/>
    <property type="project" value="InterPro"/>
</dbReference>
<dbReference type="GO" id="GO:0044614">
    <property type="term" value="C:nuclear pore cytoplasmic filaments"/>
    <property type="evidence" value="ECO:0007669"/>
    <property type="project" value="TreeGrafter"/>
</dbReference>
<evidence type="ECO:0000256" key="10">
    <source>
        <dbReference type="ARBA" id="ARBA00023242"/>
    </source>
</evidence>
<dbReference type="KEGG" id="cgi:CGB_B6550C"/>
<dbReference type="GO" id="GO:0051028">
    <property type="term" value="P:mRNA transport"/>
    <property type="evidence" value="ECO:0007669"/>
    <property type="project" value="UniProtKB-KW"/>
</dbReference>
<dbReference type="InterPro" id="IPR036903">
    <property type="entry name" value="Nup98_auto-Pept-S59_dom_sf"/>
</dbReference>
<evidence type="ECO:0000256" key="4">
    <source>
        <dbReference type="ARBA" id="ARBA00022737"/>
    </source>
</evidence>
<proteinExistence type="inferred from homology"/>
<dbReference type="SUPFAM" id="SSF82215">
    <property type="entry name" value="C-terminal autoproteolytic domain of nucleoporin nup98"/>
    <property type="match status" value="1"/>
</dbReference>
<feature type="compositionally biased region" description="Low complexity" evidence="11">
    <location>
        <begin position="654"/>
        <end position="678"/>
    </location>
</feature>
<evidence type="ECO:0000313" key="13">
    <source>
        <dbReference type="EMBL" id="ADV20574.1"/>
    </source>
</evidence>
<feature type="compositionally biased region" description="Polar residues" evidence="11">
    <location>
        <begin position="294"/>
        <end position="319"/>
    </location>
</feature>
<feature type="compositionally biased region" description="Low complexity" evidence="11">
    <location>
        <begin position="1"/>
        <end position="18"/>
    </location>
</feature>
<keyword evidence="4" id="KW-0677">Repeat</keyword>
<feature type="compositionally biased region" description="Low complexity" evidence="11">
    <location>
        <begin position="471"/>
        <end position="487"/>
    </location>
</feature>
<dbReference type="Proteomes" id="UP000007805">
    <property type="component" value="Chromosome B"/>
</dbReference>
<feature type="compositionally biased region" description="Gly residues" evidence="11">
    <location>
        <begin position="711"/>
        <end position="721"/>
    </location>
</feature>
<sequence>MFGSTSSWGQNNQNQQQQQGGGLFGGGGGGSFGQQNTGGFGQTGTTGGFGQPAQNTGGVFGGGAATNTGFGGFGANSQQQQAQQSNAFGAARPAFGAAGSTFGQNTTGGGLFGSSNTANTGFGSNTSNTTGGGLFGAKPATATFGSGATSNLFGAKPSTGFGASTGTQEVLKGPSELQTYRTDIPPPPPPSTGTANPIYYPTWQADPSTNTALGKEGPPHLFHSITAMLPYRGCSWEELRALDYQQGRKEATPQQQNAFGASSTGGFGQPASTGFGQQPATTGFGAKPAGTGLFGSSSPATGFGTTPNTSTGFGASNTNTGGGLFGQSQPQQGSSLFGQTNTNTGGGLFGQTQPQQSTGGGLFGSNTTTTNPFGGAQTTQQPPATSTFGGFGQSKPAFGSTGTTGFGTGSTGTSTFGQTGTGTTGFGGFGQTQPQQQQQQQQQPATGGGLFGGGGFGATNTQQQAPSTGLFGQTAQQQQQPATTGFGAKPGGLFGSTTAPASTGTGFGGFGQTSTSQPAGTGLFGSTGTNTNTTGGGLFGQTQPQQTTQQPATGGGLFGSVGTAPTTGGGLFGAKPATTTAPSTGLFGQTQPTQQPAQTGGGLFGTTTSTSTTGGGLFGGTANTSLGQLGQQNQPSGGGLFGAKPATGGGLFGGASTTGTGTGLFGQQPQQQQQPQTGTTGGLFGNLGQSQPASTGLFGSTATQPAQQSTFGGGGLFGGLGQSTVQQPQQQQQQQLQPSLTASIDQNPYGNNPLFAYSGQKLEVGSQSKKPALPPLTASSYRLSPSTNKSKINKLRGFASPLNVSQSPGRSGSPLSVSSPGRSSLFNSPAAPDRYKGLSDTALTPNAFVPRPNIKKLSVTPNIGSSIGNSDQLESVLGKSALKASTSSVKGTSSPKTPGTPLSFYPPVNGTSSRPEIADSSLTRSTSAIASPRIAGSERAPKEGDYWCRPKLEKLEQMSKEDLSQLSGFTAGRRGFGEVSFLEPVDLTLAPLEDILGSIIVVDQSELSVYPDDYPQKPEMGRGLNVPARIMLENVFTTDKATKDWVRDPEDPRFQKFVRRVKAIPDTEFISYTDDGTWTFRVEHFTTYGIADSDEDESVENEDLKRRRKGAASDFSRSPSRTPAEDDDDEMFPPTKSIRDVEAEHDSGFEEDQLSEESYMEDGLTEANESVEMDFPQPSWDLPIKAQLGAEGMKNLRGMHDSFFGSSASMARPEKELALSKKREAEKGYGSFFREAEEENVKLDEQVIKRTSFGETQISLPKLRQPRKYARVIEEESVAKGAEGLKVDAGLALGRSFRCSWGPNGELVHFGKICSPTASIRADTDAIVHIEKVEVLSEETKVETAKSQRLLSLHLETSLIEQVEGVPTATINPGIRFHDFASRFDTGDRSHEANVFRLGVALFDEIDVQLPEGSSEELIERISSIRRKLALSRWLEDAVAPLVDFDVITRSEDRPGKIFSLLSGHQVERAVESALEAGDMRLATLLSQAGGEESFKDELLKQLEDWQVYKVNPLIAVGYRKLYALLAGITDVSAGDSSRGSDGCPDVLIAEGLDWKRAFGLHLWYGIPFENTIRDAVDSYTFSLSSSHPPAKPLPPYLEKSSDNARSWNLPTEPTDVLYNLLQLYSDDAISLDQVLRSRDTSPSPFDVRLAWHLYVLLSRVLRRRDFEDRDESNGYSANADRLTAGYAAQLEQIGEWKWAAFVLLHLETVDGRSKALHALLYRHPDATKEDQAFLTETLRIPEEWIHESRAASLCSIDDAWGEYHALLQAKLYDQAHKILVEKLAPEAVLRDDKVLLRRLCSKLESKGVSGWEYGGKLFLEWADAPEDTVSLPPSIVFSGAIADSRKAVLRQFDQMISEWT</sequence>
<feature type="compositionally biased region" description="Polar residues" evidence="11">
    <location>
        <begin position="884"/>
        <end position="897"/>
    </location>
</feature>
<comment type="subcellular location">
    <subcellularLocation>
        <location evidence="1">Nucleus</location>
        <location evidence="1">Nuclear pore complex</location>
    </subcellularLocation>
</comment>
<reference evidence="13 14" key="1">
    <citation type="journal article" date="2011" name="MBio">
        <title>Genome variation in Cryptococcus gattii, an emerging pathogen of immunocompetent hosts.</title>
        <authorList>
            <person name="D'Souza C.A."/>
            <person name="Kronstad J.W."/>
            <person name="Taylor G."/>
            <person name="Warren R."/>
            <person name="Yuen M."/>
            <person name="Hu G."/>
            <person name="Jung W.H."/>
            <person name="Sham A."/>
            <person name="Kidd S.E."/>
            <person name="Tangen K."/>
            <person name="Lee N."/>
            <person name="Zeilmaker T."/>
            <person name="Sawkins J."/>
            <person name="McVicker G."/>
            <person name="Shah S."/>
            <person name="Gnerre S."/>
            <person name="Griggs A."/>
            <person name="Zeng Q."/>
            <person name="Bartlett K."/>
            <person name="Li W."/>
            <person name="Wang X."/>
            <person name="Heitman J."/>
            <person name="Stajich J.E."/>
            <person name="Fraser J.A."/>
            <person name="Meyer W."/>
            <person name="Carter D."/>
            <person name="Schein J."/>
            <person name="Krzywinski M."/>
            <person name="Kwon-Chung K.J."/>
            <person name="Varma A."/>
            <person name="Wang J."/>
            <person name="Brunham R."/>
            <person name="Fyfe M."/>
            <person name="Ouellette B.F."/>
            <person name="Siddiqui A."/>
            <person name="Marra M."/>
            <person name="Jones S."/>
            <person name="Holt R."/>
            <person name="Birren B.W."/>
            <person name="Galagan J.E."/>
            <person name="Cuomo C.A."/>
        </authorList>
    </citation>
    <scope>NUCLEOTIDE SEQUENCE [LARGE SCALE GENOMIC DNA]</scope>
    <source>
        <strain evidence="14">WM276 / ATCC MYA-4071</strain>
    </source>
</reference>
<feature type="compositionally biased region" description="Polar residues" evidence="11">
    <location>
        <begin position="687"/>
        <end position="710"/>
    </location>
</feature>
<feature type="compositionally biased region" description="Polar residues" evidence="11">
    <location>
        <begin position="909"/>
        <end position="929"/>
    </location>
</feature>
<evidence type="ECO:0000259" key="12">
    <source>
        <dbReference type="PROSITE" id="PS51434"/>
    </source>
</evidence>
<feature type="compositionally biased region" description="Polar residues" evidence="11">
    <location>
        <begin position="777"/>
        <end position="790"/>
    </location>
</feature>
<keyword evidence="3" id="KW-0813">Transport</keyword>
<dbReference type="GO" id="GO:0008139">
    <property type="term" value="F:nuclear localization sequence binding"/>
    <property type="evidence" value="ECO:0007669"/>
    <property type="project" value="TreeGrafter"/>
</dbReference>
<keyword evidence="9" id="KW-0906">Nuclear pore complex</keyword>
<keyword evidence="14" id="KW-1185">Reference proteome</keyword>
<feature type="compositionally biased region" description="Polar residues" evidence="11">
    <location>
        <begin position="252"/>
        <end position="262"/>
    </location>
</feature>
<comment type="similarity">
    <text evidence="2">Belongs to the nucleoporin GLFG family.</text>
</comment>
<dbReference type="RefSeq" id="XP_003192361.1">
    <property type="nucleotide sequence ID" value="XM_003192313.1"/>
</dbReference>
<keyword evidence="8" id="KW-0811">Translocation</keyword>
<keyword evidence="6" id="KW-0509">mRNA transport</keyword>
<name>E6R186_CRYGW</name>
<evidence type="ECO:0000256" key="9">
    <source>
        <dbReference type="ARBA" id="ARBA00023132"/>
    </source>
</evidence>
<feature type="compositionally biased region" description="Polar residues" evidence="11">
    <location>
        <begin position="326"/>
        <end position="343"/>
    </location>
</feature>
<feature type="region of interest" description="Disordered" evidence="11">
    <location>
        <begin position="884"/>
        <end position="942"/>
    </location>
</feature>
<evidence type="ECO:0000256" key="6">
    <source>
        <dbReference type="ARBA" id="ARBA00022816"/>
    </source>
</evidence>
<feature type="compositionally biased region" description="Polar residues" evidence="11">
    <location>
        <begin position="269"/>
        <end position="281"/>
    </location>
</feature>
<evidence type="ECO:0000256" key="3">
    <source>
        <dbReference type="ARBA" id="ARBA00022448"/>
    </source>
</evidence>
<dbReference type="Pfam" id="PF12110">
    <property type="entry name" value="Nup96"/>
    <property type="match status" value="1"/>
</dbReference>
<gene>
    <name evidence="13" type="ordered locus">CGB_B6550C</name>
</gene>
<feature type="compositionally biased region" description="Low complexity" evidence="11">
    <location>
        <begin position="512"/>
        <end position="533"/>
    </location>
</feature>
<feature type="domain" description="Peptidase S59" evidence="12">
    <location>
        <begin position="943"/>
        <end position="1085"/>
    </location>
</feature>
<dbReference type="eggNOG" id="KOG0845">
    <property type="taxonomic scope" value="Eukaryota"/>
</dbReference>
<feature type="compositionally biased region" description="Gly residues" evidence="11">
    <location>
        <begin position="19"/>
        <end position="50"/>
    </location>
</feature>
<dbReference type="GO" id="GO:0006405">
    <property type="term" value="P:RNA export from nucleus"/>
    <property type="evidence" value="ECO:0007669"/>
    <property type="project" value="TreeGrafter"/>
</dbReference>
<keyword evidence="10" id="KW-0539">Nucleus</keyword>
<evidence type="ECO:0000313" key="14">
    <source>
        <dbReference type="Proteomes" id="UP000007805"/>
    </source>
</evidence>
<feature type="compositionally biased region" description="Polar residues" evidence="11">
    <location>
        <begin position="458"/>
        <end position="467"/>
    </location>
</feature>
<accession>E6R186</accession>
<dbReference type="VEuPathDB" id="FungiDB:CGB_B6550C"/>
<keyword evidence="5" id="KW-0068">Autocatalytic cleavage</keyword>
<feature type="region of interest" description="Disordered" evidence="11">
    <location>
        <begin position="183"/>
        <end position="203"/>
    </location>
</feature>
<dbReference type="InterPro" id="IPR037665">
    <property type="entry name" value="Nucleoporin_S59-like"/>
</dbReference>
<dbReference type="GeneID" id="10187869"/>
<feature type="region of interest" description="Disordered" evidence="11">
    <location>
        <begin position="631"/>
        <end position="838"/>
    </location>
</feature>
<organism evidence="13 14">
    <name type="scientific">Cryptococcus gattii serotype B (strain WM276 / ATCC MYA-4071)</name>
    <name type="common">Filobasidiella gattii</name>
    <name type="synonym">Cryptococcus bacillisporus</name>
    <dbReference type="NCBI Taxonomy" id="367775"/>
    <lineage>
        <taxon>Eukaryota</taxon>
        <taxon>Fungi</taxon>
        <taxon>Dikarya</taxon>
        <taxon>Basidiomycota</taxon>
        <taxon>Agaricomycotina</taxon>
        <taxon>Tremellomycetes</taxon>
        <taxon>Tremellales</taxon>
        <taxon>Cryptococcaceae</taxon>
        <taxon>Cryptococcus</taxon>
        <taxon>Cryptococcus gattii species complex</taxon>
    </lineage>
</organism>
<dbReference type="PANTHER" id="PTHR23198">
    <property type="entry name" value="NUCLEOPORIN"/>
    <property type="match status" value="1"/>
</dbReference>
<evidence type="ECO:0000256" key="5">
    <source>
        <dbReference type="ARBA" id="ARBA00022813"/>
    </source>
</evidence>
<dbReference type="PANTHER" id="PTHR23198:SF6">
    <property type="entry name" value="NUCLEAR PORE COMPLEX PROTEIN NUP98-NUP96"/>
    <property type="match status" value="1"/>
</dbReference>
<dbReference type="InterPro" id="IPR007230">
    <property type="entry name" value="Nup98_auto-Pept-S59_dom"/>
</dbReference>
<feature type="compositionally biased region" description="Low complexity" evidence="11">
    <location>
        <begin position="374"/>
        <end position="385"/>
    </location>
</feature>
<reference key="2">
    <citation type="journal article" date="2011" name="MBio">
        <title>Genome variation in Cryptococcus gattii, an emerging pathogen of immunocompetent hosts.</title>
        <authorList>
            <person name="D'Souza C.A."/>
            <person name="Kronstad J.W."/>
            <person name="Taylor G."/>
            <person name="Warren R."/>
            <person name="Yuen M."/>
            <person name="Hu G."/>
            <person name="Jung W.H."/>
            <person name="Sham A."/>
            <person name="Kidd S.E."/>
            <person name="Tangen K."/>
            <person name="Lee N."/>
            <person name="Zeilmaker T."/>
            <person name="Sawkins J."/>
            <person name="McVicker G."/>
            <person name="Shah S."/>
            <person name="Gnerre S."/>
            <person name="Griggs A."/>
            <person name="Zeng Q."/>
            <person name="Bartlett K."/>
            <person name="Li W."/>
            <person name="Wang X."/>
            <person name="Heitman J."/>
            <person name="Stajich J.E."/>
            <person name="Fraser J.A."/>
            <person name="Meyer W."/>
            <person name="Carter D."/>
            <person name="Schein J."/>
            <person name="Krzywinski M."/>
            <person name="Kwong-Chung K.J."/>
            <person name="Varma A."/>
            <person name="Wang J."/>
            <person name="Brunham R."/>
            <person name="Fyfe M."/>
            <person name="Ouellette B.F.F."/>
            <person name="Siddiqui A."/>
            <person name="Marra M."/>
            <person name="Jones S."/>
            <person name="Holt R."/>
            <person name="Birren B.W."/>
            <person name="Galagan J.E."/>
            <person name="Cuomo C.A."/>
        </authorList>
    </citation>
    <scope>NUCLEOTIDE SEQUENCE</scope>
    <source>
        <strain>WM276</strain>
    </source>
</reference>
<feature type="compositionally biased region" description="Gly residues" evidence="11">
    <location>
        <begin position="636"/>
        <end position="653"/>
    </location>
</feature>